<gene>
    <name evidence="13" type="ORF">LNINA_LOCUS7082</name>
</gene>
<feature type="domain" description="Clip" evidence="12">
    <location>
        <begin position="23"/>
        <end position="77"/>
    </location>
</feature>
<dbReference type="InterPro" id="IPR009003">
    <property type="entry name" value="Peptidase_S1_PA"/>
</dbReference>
<dbReference type="AlphaFoldDB" id="A0AAV1JE16"/>
<dbReference type="InterPro" id="IPR022700">
    <property type="entry name" value="CLIP"/>
</dbReference>
<name>A0AAV1JE16_9NEOP</name>
<evidence type="ECO:0000256" key="10">
    <source>
        <dbReference type="RuleBase" id="RU366078"/>
    </source>
</evidence>
<dbReference type="FunFam" id="2.40.10.10:FF:000002">
    <property type="entry name" value="Transmembrane protease serine"/>
    <property type="match status" value="1"/>
</dbReference>
<comment type="similarity">
    <text evidence="8 10">Belongs to the peptidase S1 family. CLIP subfamily.</text>
</comment>
<evidence type="ECO:0000256" key="9">
    <source>
        <dbReference type="RuleBase" id="RU363034"/>
    </source>
</evidence>
<dbReference type="GO" id="GO:0006508">
    <property type="term" value="P:proteolysis"/>
    <property type="evidence" value="ECO:0007669"/>
    <property type="project" value="UniProtKB-KW"/>
</dbReference>
<proteinExistence type="inferred from homology"/>
<dbReference type="SUPFAM" id="SSF50494">
    <property type="entry name" value="Trypsin-like serine proteases"/>
    <property type="match status" value="1"/>
</dbReference>
<dbReference type="PROSITE" id="PS51888">
    <property type="entry name" value="CLIP"/>
    <property type="match status" value="2"/>
</dbReference>
<keyword evidence="5" id="KW-0865">Zymogen</keyword>
<keyword evidence="4 9" id="KW-0720">Serine protease</keyword>
<keyword evidence="1 9" id="KW-0645">Protease</keyword>
<dbReference type="Gene3D" id="3.30.1640.30">
    <property type="match status" value="2"/>
</dbReference>
<evidence type="ECO:0000256" key="7">
    <source>
        <dbReference type="ARBA" id="ARBA00023180"/>
    </source>
</evidence>
<comment type="domain">
    <text evidence="10">The clip domain consists of 35-55 residues which are 'knitted' together usually by 3 conserved disulfide bonds forming a clip-like compact structure.</text>
</comment>
<dbReference type="PROSITE" id="PS00134">
    <property type="entry name" value="TRYPSIN_HIS"/>
    <property type="match status" value="1"/>
</dbReference>
<dbReference type="Gene3D" id="2.40.10.10">
    <property type="entry name" value="Trypsin-like serine proteases"/>
    <property type="match status" value="2"/>
</dbReference>
<evidence type="ECO:0000259" key="12">
    <source>
        <dbReference type="PROSITE" id="PS51888"/>
    </source>
</evidence>
<reference evidence="13 14" key="1">
    <citation type="submission" date="2023-11" db="EMBL/GenBank/DDBJ databases">
        <authorList>
            <person name="Okamura Y."/>
        </authorList>
    </citation>
    <scope>NUCLEOTIDE SEQUENCE [LARGE SCALE GENOMIC DNA]</scope>
</reference>
<dbReference type="Pfam" id="PF00089">
    <property type="entry name" value="Trypsin"/>
    <property type="match status" value="1"/>
</dbReference>
<keyword evidence="6" id="KW-1015">Disulfide bond</keyword>
<dbReference type="InterPro" id="IPR038565">
    <property type="entry name" value="CLIP_sf"/>
</dbReference>
<evidence type="ECO:0000256" key="1">
    <source>
        <dbReference type="ARBA" id="ARBA00022670"/>
    </source>
</evidence>
<evidence type="ECO:0000256" key="8">
    <source>
        <dbReference type="ARBA" id="ARBA00024195"/>
    </source>
</evidence>
<feature type="signal peptide" evidence="10">
    <location>
        <begin position="1"/>
        <end position="20"/>
    </location>
</feature>
<dbReference type="GO" id="GO:0004252">
    <property type="term" value="F:serine-type endopeptidase activity"/>
    <property type="evidence" value="ECO:0007669"/>
    <property type="project" value="UniProtKB-UniRule"/>
</dbReference>
<comment type="caution">
    <text evidence="13">The sequence shown here is derived from an EMBL/GenBank/DDBJ whole genome shotgun (WGS) entry which is preliminary data.</text>
</comment>
<dbReference type="PANTHER" id="PTHR24256">
    <property type="entry name" value="TRYPTASE-RELATED"/>
    <property type="match status" value="1"/>
</dbReference>
<dbReference type="EMBL" id="CAVLEF010000009">
    <property type="protein sequence ID" value="CAK1547621.1"/>
    <property type="molecule type" value="Genomic_DNA"/>
</dbReference>
<feature type="domain" description="Clip" evidence="12">
    <location>
        <begin position="87"/>
        <end position="138"/>
    </location>
</feature>
<dbReference type="InterPro" id="IPR033116">
    <property type="entry name" value="TRYPSIN_SER"/>
</dbReference>
<dbReference type="PROSITE" id="PS00135">
    <property type="entry name" value="TRYPSIN_SER"/>
    <property type="match status" value="1"/>
</dbReference>
<feature type="domain" description="Peptidase S1" evidence="11">
    <location>
        <begin position="180"/>
        <end position="440"/>
    </location>
</feature>
<dbReference type="InterPro" id="IPR043504">
    <property type="entry name" value="Peptidase_S1_PA_chymotrypsin"/>
</dbReference>
<dbReference type="FunFam" id="2.40.10.10:FF:000028">
    <property type="entry name" value="Serine protease easter"/>
    <property type="match status" value="1"/>
</dbReference>
<dbReference type="PROSITE" id="PS50240">
    <property type="entry name" value="TRYPSIN_DOM"/>
    <property type="match status" value="1"/>
</dbReference>
<keyword evidence="2 10" id="KW-0732">Signal</keyword>
<keyword evidence="7" id="KW-0325">Glycoprotein</keyword>
<evidence type="ECO:0000313" key="13">
    <source>
        <dbReference type="EMBL" id="CAK1547621.1"/>
    </source>
</evidence>
<dbReference type="FunFam" id="3.30.1640.30:FF:000001">
    <property type="entry name" value="Serine protease 7"/>
    <property type="match status" value="1"/>
</dbReference>
<evidence type="ECO:0000313" key="14">
    <source>
        <dbReference type="Proteomes" id="UP001497472"/>
    </source>
</evidence>
<keyword evidence="10" id="KW-0964">Secreted</keyword>
<dbReference type="EC" id="3.4.21.-" evidence="9"/>
<evidence type="ECO:0000256" key="3">
    <source>
        <dbReference type="ARBA" id="ARBA00022801"/>
    </source>
</evidence>
<dbReference type="Pfam" id="PF12032">
    <property type="entry name" value="CLIP"/>
    <property type="match status" value="2"/>
</dbReference>
<evidence type="ECO:0000259" key="11">
    <source>
        <dbReference type="PROSITE" id="PS50240"/>
    </source>
</evidence>
<evidence type="ECO:0000256" key="2">
    <source>
        <dbReference type="ARBA" id="ARBA00022729"/>
    </source>
</evidence>
<comment type="subcellular location">
    <subcellularLocation>
        <location evidence="10">Secreted</location>
    </subcellularLocation>
</comment>
<dbReference type="InterPro" id="IPR018114">
    <property type="entry name" value="TRYPSIN_HIS"/>
</dbReference>
<dbReference type="PRINTS" id="PR00722">
    <property type="entry name" value="CHYMOTRYPSIN"/>
</dbReference>
<sequence>MTPLHLVSAIVASYVCFVQGQSICTTPDSASGVCIGIHECKPLLAILNKPQRTKEDIALLRQSQCGFGANNMPQVCCPQVTPPLDRRCFTYEGKEGTCLGLRSCPSLTKLLTPPIAKESVTYVQVSRCESPDQYSVCCGPDDVVPPPPVKVPGAACTPSAAPPDPRTECCGIDSGGGNRIFGGNVTAIDQYPWLTLIEYRGVRDDAIKLLCGGALISGRYVLTAGHCVAGPVLNIGKPINVRLGEYDVRVTGRDCVEVEGGGTDCTDPMLPLPIEATIPHKDYNPSAKLRRNDIALIRLAKLAPYTDFIRPICLPTLDIARNSVPNVRLEVAGWGAVSDEQSFSNVKLHVDLPLATKQECEPYYAQREVPLWDGQLCAGGEKGKDSCKGDSGGPLMNENGKIWEIVGIVSFGPTPCGMEHIPGVYTKVYQYLPWIRSQMKP</sequence>
<dbReference type="InterPro" id="IPR001314">
    <property type="entry name" value="Peptidase_S1A"/>
</dbReference>
<feature type="chain" id="PRO_5043097075" description="CLIP domain-containing serine protease" evidence="10">
    <location>
        <begin position="21"/>
        <end position="441"/>
    </location>
</feature>
<evidence type="ECO:0000256" key="5">
    <source>
        <dbReference type="ARBA" id="ARBA00023145"/>
    </source>
</evidence>
<keyword evidence="3 9" id="KW-0378">Hydrolase</keyword>
<evidence type="ECO:0000256" key="4">
    <source>
        <dbReference type="ARBA" id="ARBA00022825"/>
    </source>
</evidence>
<dbReference type="InterPro" id="IPR001254">
    <property type="entry name" value="Trypsin_dom"/>
</dbReference>
<accession>A0AAV1JE16</accession>
<dbReference type="SMART" id="SM00680">
    <property type="entry name" value="CLIP"/>
    <property type="match status" value="2"/>
</dbReference>
<evidence type="ECO:0000256" key="6">
    <source>
        <dbReference type="ARBA" id="ARBA00023157"/>
    </source>
</evidence>
<organism evidence="13 14">
    <name type="scientific">Leptosia nina</name>
    <dbReference type="NCBI Taxonomy" id="320188"/>
    <lineage>
        <taxon>Eukaryota</taxon>
        <taxon>Metazoa</taxon>
        <taxon>Ecdysozoa</taxon>
        <taxon>Arthropoda</taxon>
        <taxon>Hexapoda</taxon>
        <taxon>Insecta</taxon>
        <taxon>Pterygota</taxon>
        <taxon>Neoptera</taxon>
        <taxon>Endopterygota</taxon>
        <taxon>Lepidoptera</taxon>
        <taxon>Glossata</taxon>
        <taxon>Ditrysia</taxon>
        <taxon>Papilionoidea</taxon>
        <taxon>Pieridae</taxon>
        <taxon>Pierinae</taxon>
        <taxon>Leptosia</taxon>
    </lineage>
</organism>
<dbReference type="SMART" id="SM00020">
    <property type="entry name" value="Tryp_SPc"/>
    <property type="match status" value="1"/>
</dbReference>
<dbReference type="Proteomes" id="UP001497472">
    <property type="component" value="Unassembled WGS sequence"/>
</dbReference>
<dbReference type="GO" id="GO:0005576">
    <property type="term" value="C:extracellular region"/>
    <property type="evidence" value="ECO:0007669"/>
    <property type="project" value="UniProtKB-SubCell"/>
</dbReference>
<dbReference type="CDD" id="cd00190">
    <property type="entry name" value="Tryp_SPc"/>
    <property type="match status" value="1"/>
</dbReference>
<dbReference type="InterPro" id="IPR051487">
    <property type="entry name" value="Ser/Thr_Proteases_Immune/Dev"/>
</dbReference>
<protein>
    <recommendedName>
        <fullName evidence="10">CLIP domain-containing serine protease</fullName>
        <ecNumber evidence="9">3.4.21.-</ecNumber>
    </recommendedName>
</protein>
<keyword evidence="14" id="KW-1185">Reference proteome</keyword>